<dbReference type="Gene3D" id="3.30.450.40">
    <property type="match status" value="1"/>
</dbReference>
<reference evidence="11" key="1">
    <citation type="submission" date="2023-04" db="EMBL/GenBank/DDBJ databases">
        <title>Sphingomonas sp. MAHUQ-71 isolated from rice field.</title>
        <authorList>
            <person name="Huq M.A."/>
        </authorList>
    </citation>
    <scope>NUCLEOTIDE SEQUENCE</scope>
    <source>
        <strain evidence="11">MAHUQ-71</strain>
    </source>
</reference>
<dbReference type="Gene3D" id="2.10.70.100">
    <property type="match status" value="1"/>
</dbReference>
<organism evidence="11 12">
    <name type="scientific">Sphingomonas oryzagri</name>
    <dbReference type="NCBI Taxonomy" id="3042314"/>
    <lineage>
        <taxon>Bacteria</taxon>
        <taxon>Pseudomonadati</taxon>
        <taxon>Pseudomonadota</taxon>
        <taxon>Alphaproteobacteria</taxon>
        <taxon>Sphingomonadales</taxon>
        <taxon>Sphingomonadaceae</taxon>
        <taxon>Sphingomonas</taxon>
    </lineage>
</organism>
<dbReference type="Gene3D" id="3.30.565.10">
    <property type="entry name" value="Histidine kinase-like ATPase, C-terminal domain"/>
    <property type="match status" value="1"/>
</dbReference>
<dbReference type="InterPro" id="IPR001610">
    <property type="entry name" value="PAC"/>
</dbReference>
<feature type="modified residue" description="4-aspartylphosphate" evidence="6">
    <location>
        <position position="627"/>
    </location>
</feature>
<keyword evidence="7" id="KW-0175">Coiled coil</keyword>
<evidence type="ECO:0000313" key="11">
    <source>
        <dbReference type="EMBL" id="MDH7640931.1"/>
    </source>
</evidence>
<dbReference type="RefSeq" id="WP_281046278.1">
    <property type="nucleotide sequence ID" value="NZ_JARYGZ010000005.1"/>
</dbReference>
<dbReference type="Gene3D" id="3.30.450.20">
    <property type="entry name" value="PAS domain"/>
    <property type="match status" value="1"/>
</dbReference>
<dbReference type="Pfam" id="PF08447">
    <property type="entry name" value="PAS_3"/>
    <property type="match status" value="1"/>
</dbReference>
<dbReference type="InterPro" id="IPR003594">
    <property type="entry name" value="HATPase_dom"/>
</dbReference>
<dbReference type="PROSITE" id="PS50110">
    <property type="entry name" value="RESPONSE_REGULATORY"/>
    <property type="match status" value="1"/>
</dbReference>
<dbReference type="SMART" id="SM00388">
    <property type="entry name" value="HisKA"/>
    <property type="match status" value="1"/>
</dbReference>
<dbReference type="Gene3D" id="1.10.287.130">
    <property type="match status" value="1"/>
</dbReference>
<keyword evidence="3 6" id="KW-0597">Phosphoprotein</keyword>
<dbReference type="InterPro" id="IPR001789">
    <property type="entry name" value="Sig_transdc_resp-reg_receiver"/>
</dbReference>
<evidence type="ECO:0000256" key="5">
    <source>
        <dbReference type="ARBA" id="ARBA00022777"/>
    </source>
</evidence>
<dbReference type="PROSITE" id="PS50109">
    <property type="entry name" value="HIS_KIN"/>
    <property type="match status" value="1"/>
</dbReference>
<dbReference type="SUPFAM" id="SSF47384">
    <property type="entry name" value="Homodimeric domain of signal transducing histidine kinase"/>
    <property type="match status" value="1"/>
</dbReference>
<dbReference type="Pfam" id="PF13185">
    <property type="entry name" value="GAF_2"/>
    <property type="match status" value="1"/>
</dbReference>
<evidence type="ECO:0000259" key="8">
    <source>
        <dbReference type="PROSITE" id="PS50109"/>
    </source>
</evidence>
<dbReference type="InterPro" id="IPR013655">
    <property type="entry name" value="PAS_fold_3"/>
</dbReference>
<comment type="catalytic activity">
    <reaction evidence="1">
        <text>ATP + protein L-histidine = ADP + protein N-phospho-L-histidine.</text>
        <dbReference type="EC" id="2.7.13.3"/>
    </reaction>
</comment>
<proteinExistence type="predicted"/>
<dbReference type="InterPro" id="IPR004358">
    <property type="entry name" value="Sig_transdc_His_kin-like_C"/>
</dbReference>
<comment type="caution">
    <text evidence="11">The sequence shown here is derived from an EMBL/GenBank/DDBJ whole genome shotgun (WGS) entry which is preliminary data.</text>
</comment>
<dbReference type="Gene3D" id="3.40.50.2300">
    <property type="match status" value="1"/>
</dbReference>
<dbReference type="SUPFAM" id="SSF55785">
    <property type="entry name" value="PYP-like sensor domain (PAS domain)"/>
    <property type="match status" value="1"/>
</dbReference>
<evidence type="ECO:0000256" key="7">
    <source>
        <dbReference type="SAM" id="Coils"/>
    </source>
</evidence>
<dbReference type="SUPFAM" id="SSF55874">
    <property type="entry name" value="ATPase domain of HSP90 chaperone/DNA topoisomerase II/histidine kinase"/>
    <property type="match status" value="1"/>
</dbReference>
<dbReference type="CDD" id="cd00130">
    <property type="entry name" value="PAS"/>
    <property type="match status" value="1"/>
</dbReference>
<dbReference type="Pfam" id="PF02518">
    <property type="entry name" value="HATPase_c"/>
    <property type="match status" value="1"/>
</dbReference>
<feature type="domain" description="Response regulatory" evidence="9">
    <location>
        <begin position="577"/>
        <end position="686"/>
    </location>
</feature>
<dbReference type="SMART" id="SM00387">
    <property type="entry name" value="HATPase_c"/>
    <property type="match status" value="1"/>
</dbReference>
<dbReference type="SUPFAM" id="SSF52172">
    <property type="entry name" value="CheY-like"/>
    <property type="match status" value="1"/>
</dbReference>
<dbReference type="EMBL" id="JARYGZ010000005">
    <property type="protein sequence ID" value="MDH7640931.1"/>
    <property type="molecule type" value="Genomic_DNA"/>
</dbReference>
<dbReference type="InterPro" id="IPR005467">
    <property type="entry name" value="His_kinase_dom"/>
</dbReference>
<dbReference type="SUPFAM" id="SSF55781">
    <property type="entry name" value="GAF domain-like"/>
    <property type="match status" value="1"/>
</dbReference>
<dbReference type="InterPro" id="IPR000014">
    <property type="entry name" value="PAS"/>
</dbReference>
<dbReference type="InterPro" id="IPR003018">
    <property type="entry name" value="GAF"/>
</dbReference>
<evidence type="ECO:0000259" key="9">
    <source>
        <dbReference type="PROSITE" id="PS50110"/>
    </source>
</evidence>
<dbReference type="InterPro" id="IPR000700">
    <property type="entry name" value="PAS-assoc_C"/>
</dbReference>
<evidence type="ECO:0000256" key="1">
    <source>
        <dbReference type="ARBA" id="ARBA00000085"/>
    </source>
</evidence>
<evidence type="ECO:0000259" key="10">
    <source>
        <dbReference type="PROSITE" id="PS50113"/>
    </source>
</evidence>
<evidence type="ECO:0000256" key="4">
    <source>
        <dbReference type="ARBA" id="ARBA00022679"/>
    </source>
</evidence>
<keyword evidence="11" id="KW-0067">ATP-binding</keyword>
<keyword evidence="12" id="KW-1185">Reference proteome</keyword>
<sequence>MNGVGTDPGSHHAAWSRLIAAGERLATARSMKAVVDVLRTTAREIAGAEGIAVVLRDGEFCHYAAEDAVGALWTGQRFPMVNCISGWAMMNRQTVAIPDIRLDDRIPQAAYAPTFVRSLVMVPVGTPRPVAAIGAYWSDVRDHDAETIERLEGLARSAATALENIRLIESVQESDRQRALAVAAGRMGVWSYNLPTGELTTSETCRLNFGRDPAEDFTYADLHAAIHPDDRERVQAAIAQSIAGGTDYDIEYRLITPAGETRWIGIRAQPSYAADGTPLSLAGVSIDMTDRKRMEEELRELAATLEQRVEQRTAELVHAQEALRQSQKLEAMGQLTGGVAHDFNNLLTPIMGSLDLLHRKGLGDERERRLIAGALESADRARALVQRLLAFARRQPLEPQPIDVAALLVEIGPLIGTTLGPRIALTIDAPDPLPPAFADRNQIEMALLNLAVNARDAMADGGRLTISAASEDVAQGHAELVAGHYVRITVADTGTGMDEETRRRAIEPFYSTKTESGGTGLGLSMVHGLMHQLGGAMALDSMPGAGTDVALWLPVSARPLVVELRIDEEPQPAIEGTVLLVDDQDLVRATTAHMLEELGFDIIHARSGEEALRLVEAGAAFDIVVTDHLMPGITGAELARAIRKRVAGARVLLVSGYADEDVAPDLPRLAKPFRAADLAERVRGLLRDEAA</sequence>
<dbReference type="PROSITE" id="PS50113">
    <property type="entry name" value="PAC"/>
    <property type="match status" value="1"/>
</dbReference>
<feature type="coiled-coil region" evidence="7">
    <location>
        <begin position="291"/>
        <end position="322"/>
    </location>
</feature>
<dbReference type="InterPro" id="IPR035965">
    <property type="entry name" value="PAS-like_dom_sf"/>
</dbReference>
<dbReference type="PANTHER" id="PTHR43065:SF42">
    <property type="entry name" value="TWO-COMPONENT SENSOR PPRA"/>
    <property type="match status" value="1"/>
</dbReference>
<protein>
    <recommendedName>
        <fullName evidence="2">histidine kinase</fullName>
        <ecNumber evidence="2">2.7.13.3</ecNumber>
    </recommendedName>
</protein>
<dbReference type="GO" id="GO:0005524">
    <property type="term" value="F:ATP binding"/>
    <property type="evidence" value="ECO:0007669"/>
    <property type="project" value="UniProtKB-KW"/>
</dbReference>
<keyword evidence="11" id="KW-0547">Nucleotide-binding</keyword>
<dbReference type="InterPro" id="IPR036097">
    <property type="entry name" value="HisK_dim/P_sf"/>
</dbReference>
<dbReference type="SMART" id="SM00448">
    <property type="entry name" value="REC"/>
    <property type="match status" value="1"/>
</dbReference>
<evidence type="ECO:0000256" key="2">
    <source>
        <dbReference type="ARBA" id="ARBA00012438"/>
    </source>
</evidence>
<dbReference type="Pfam" id="PF00072">
    <property type="entry name" value="Response_reg"/>
    <property type="match status" value="1"/>
</dbReference>
<dbReference type="Pfam" id="PF00512">
    <property type="entry name" value="HisKA"/>
    <property type="match status" value="1"/>
</dbReference>
<evidence type="ECO:0000256" key="3">
    <source>
        <dbReference type="ARBA" id="ARBA00022553"/>
    </source>
</evidence>
<dbReference type="InterPro" id="IPR011006">
    <property type="entry name" value="CheY-like_superfamily"/>
</dbReference>
<dbReference type="Proteomes" id="UP001160625">
    <property type="component" value="Unassembled WGS sequence"/>
</dbReference>
<dbReference type="SMART" id="SM00086">
    <property type="entry name" value="PAC"/>
    <property type="match status" value="1"/>
</dbReference>
<dbReference type="NCBIfam" id="TIGR00229">
    <property type="entry name" value="sensory_box"/>
    <property type="match status" value="1"/>
</dbReference>
<dbReference type="InterPro" id="IPR036890">
    <property type="entry name" value="HATPase_C_sf"/>
</dbReference>
<dbReference type="PRINTS" id="PR00344">
    <property type="entry name" value="BCTRLSENSOR"/>
</dbReference>
<dbReference type="CDD" id="cd00082">
    <property type="entry name" value="HisKA"/>
    <property type="match status" value="1"/>
</dbReference>
<dbReference type="SMART" id="SM00065">
    <property type="entry name" value="GAF"/>
    <property type="match status" value="1"/>
</dbReference>
<feature type="domain" description="PAC" evidence="10">
    <location>
        <begin position="248"/>
        <end position="300"/>
    </location>
</feature>
<accession>A0ABT6N757</accession>
<dbReference type="InterPro" id="IPR029016">
    <property type="entry name" value="GAF-like_dom_sf"/>
</dbReference>
<name>A0ABT6N757_9SPHN</name>
<keyword evidence="5" id="KW-0418">Kinase</keyword>
<evidence type="ECO:0000313" key="12">
    <source>
        <dbReference type="Proteomes" id="UP001160625"/>
    </source>
</evidence>
<gene>
    <name evidence="11" type="ORF">QGN17_19515</name>
</gene>
<dbReference type="EC" id="2.7.13.3" evidence="2"/>
<dbReference type="PANTHER" id="PTHR43065">
    <property type="entry name" value="SENSOR HISTIDINE KINASE"/>
    <property type="match status" value="1"/>
</dbReference>
<evidence type="ECO:0000256" key="6">
    <source>
        <dbReference type="PROSITE-ProRule" id="PRU00169"/>
    </source>
</evidence>
<dbReference type="InterPro" id="IPR003661">
    <property type="entry name" value="HisK_dim/P_dom"/>
</dbReference>
<feature type="domain" description="Histidine kinase" evidence="8">
    <location>
        <begin position="338"/>
        <end position="557"/>
    </location>
</feature>
<keyword evidence="4" id="KW-0808">Transferase</keyword>